<dbReference type="Proteomes" id="UP001321786">
    <property type="component" value="Chromosome"/>
</dbReference>
<organism evidence="2 3">
    <name type="scientific">Helicovermis profundi</name>
    <dbReference type="NCBI Taxonomy" id="3065157"/>
    <lineage>
        <taxon>Bacteria</taxon>
        <taxon>Bacillati</taxon>
        <taxon>Bacillota</taxon>
        <taxon>Clostridia</taxon>
        <taxon>Helicovermis</taxon>
    </lineage>
</organism>
<protein>
    <submittedName>
        <fullName evidence="2">Uncharacterized protein</fullName>
    </submittedName>
</protein>
<keyword evidence="1" id="KW-0812">Transmembrane</keyword>
<evidence type="ECO:0000256" key="1">
    <source>
        <dbReference type="SAM" id="Phobius"/>
    </source>
</evidence>
<feature type="transmembrane region" description="Helical" evidence="1">
    <location>
        <begin position="90"/>
        <end position="111"/>
    </location>
</feature>
<name>A0AAU9ENL1_9FIRM</name>
<evidence type="ECO:0000313" key="2">
    <source>
        <dbReference type="EMBL" id="BEP28045.1"/>
    </source>
</evidence>
<evidence type="ECO:0000313" key="3">
    <source>
        <dbReference type="Proteomes" id="UP001321786"/>
    </source>
</evidence>
<dbReference type="AlphaFoldDB" id="A0AAU9ENL1"/>
<keyword evidence="3" id="KW-1185">Reference proteome</keyword>
<gene>
    <name evidence="2" type="ORF">HLPR_03760</name>
</gene>
<reference evidence="2 3" key="1">
    <citation type="submission" date="2023-08" db="EMBL/GenBank/DDBJ databases">
        <title>Helicovermis profunda gen. nov., sp. nov., a novel mesophilic, fermentative bacterium within the Bacillota from a deep-sea hydrothermal vent chimney.</title>
        <authorList>
            <person name="Miyazaki U."/>
            <person name="Mizutani D."/>
            <person name="Hashimoto Y."/>
            <person name="Tame A."/>
            <person name="Sawayama S."/>
            <person name="Miyazaki J."/>
            <person name="Takai K."/>
            <person name="Nakagawa S."/>
        </authorList>
    </citation>
    <scope>NUCLEOTIDE SEQUENCE [LARGE SCALE GENOMIC DNA]</scope>
    <source>
        <strain evidence="2 3">S502</strain>
    </source>
</reference>
<accession>A0AAU9ENL1</accession>
<keyword evidence="1" id="KW-0472">Membrane</keyword>
<dbReference type="KEGG" id="hprf:HLPR_03760"/>
<sequence length="120" mass="14200">MPRKEIALRYIPSSRNFFFLLYFFKKWLNIILKISGTPSIIEYKDANNSFELESLEISDGNTVFKSSIDIVRARKNPCHINAKYIDFFDLLIFNLVFIYTLPFNIKIIVIITKIHNNIEF</sequence>
<proteinExistence type="predicted"/>
<dbReference type="EMBL" id="AP028654">
    <property type="protein sequence ID" value="BEP28045.1"/>
    <property type="molecule type" value="Genomic_DNA"/>
</dbReference>
<keyword evidence="1" id="KW-1133">Transmembrane helix</keyword>